<evidence type="ECO:0000313" key="6">
    <source>
        <dbReference type="EMBL" id="KAG5383904.1"/>
    </source>
</evidence>
<sequence length="206" mass="23327">MGQDYSYNQPSSSDEFDMTSLLEAEAALYADEGHSSFSIGEPVHNPPEVDDGIPTRCYCGSEAAIATSYTRKDPGRLYYTCENRDDGGCHIWKWWDVAVTEEVSEVQRELRLLKEQSFKCDQKLIKLQKTVCELKNNSESTNGYALEEELQRCKPECREARFQQYGHGCCKSRVKIVTGCELLKVTGASVFLACEDCHGWLCFTLM</sequence>
<evidence type="ECO:0000256" key="2">
    <source>
        <dbReference type="ARBA" id="ARBA00022771"/>
    </source>
</evidence>
<gene>
    <name evidence="6" type="primary">A09g506360.1_BraROA</name>
    <name evidence="6" type="ORF">IGI04_035374</name>
</gene>
<dbReference type="Proteomes" id="UP000823674">
    <property type="component" value="Chromosome A09"/>
</dbReference>
<name>A0ABQ7LBI1_BRACM</name>
<evidence type="ECO:0000256" key="1">
    <source>
        <dbReference type="ARBA" id="ARBA00022723"/>
    </source>
</evidence>
<dbReference type="InterPro" id="IPR010666">
    <property type="entry name" value="Znf_GRF"/>
</dbReference>
<keyword evidence="2 4" id="KW-0863">Zinc-finger</keyword>
<evidence type="ECO:0000256" key="3">
    <source>
        <dbReference type="ARBA" id="ARBA00022833"/>
    </source>
</evidence>
<evidence type="ECO:0000256" key="4">
    <source>
        <dbReference type="PROSITE-ProRule" id="PRU01343"/>
    </source>
</evidence>
<organism evidence="6 7">
    <name type="scientific">Brassica rapa subsp. trilocularis</name>
    <dbReference type="NCBI Taxonomy" id="1813537"/>
    <lineage>
        <taxon>Eukaryota</taxon>
        <taxon>Viridiplantae</taxon>
        <taxon>Streptophyta</taxon>
        <taxon>Embryophyta</taxon>
        <taxon>Tracheophyta</taxon>
        <taxon>Spermatophyta</taxon>
        <taxon>Magnoliopsida</taxon>
        <taxon>eudicotyledons</taxon>
        <taxon>Gunneridae</taxon>
        <taxon>Pentapetalae</taxon>
        <taxon>rosids</taxon>
        <taxon>malvids</taxon>
        <taxon>Brassicales</taxon>
        <taxon>Brassicaceae</taxon>
        <taxon>Brassiceae</taxon>
        <taxon>Brassica</taxon>
    </lineage>
</organism>
<comment type="caution">
    <text evidence="6">The sequence shown here is derived from an EMBL/GenBank/DDBJ whole genome shotgun (WGS) entry which is preliminary data.</text>
</comment>
<dbReference type="PANTHER" id="PTHR33248">
    <property type="entry name" value="ZINC ION-BINDING PROTEIN"/>
    <property type="match status" value="1"/>
</dbReference>
<proteinExistence type="predicted"/>
<dbReference type="Pfam" id="PF06839">
    <property type="entry name" value="Zn_ribbon_GRF"/>
    <property type="match status" value="1"/>
</dbReference>
<protein>
    <recommendedName>
        <fullName evidence="5">GRF-type domain-containing protein</fullName>
    </recommendedName>
</protein>
<dbReference type="EMBL" id="JADBGQ010000008">
    <property type="protein sequence ID" value="KAG5383904.1"/>
    <property type="molecule type" value="Genomic_DNA"/>
</dbReference>
<keyword evidence="7" id="KW-1185">Reference proteome</keyword>
<evidence type="ECO:0000313" key="7">
    <source>
        <dbReference type="Proteomes" id="UP000823674"/>
    </source>
</evidence>
<keyword evidence="3" id="KW-0862">Zinc</keyword>
<evidence type="ECO:0000259" key="5">
    <source>
        <dbReference type="PROSITE" id="PS51999"/>
    </source>
</evidence>
<accession>A0ABQ7LBI1</accession>
<feature type="domain" description="GRF-type" evidence="5">
    <location>
        <begin position="57"/>
        <end position="98"/>
    </location>
</feature>
<reference evidence="6 7" key="1">
    <citation type="submission" date="2021-03" db="EMBL/GenBank/DDBJ databases">
        <authorList>
            <person name="King G.J."/>
            <person name="Bancroft I."/>
            <person name="Baten A."/>
            <person name="Bloomfield J."/>
            <person name="Borpatragohain P."/>
            <person name="He Z."/>
            <person name="Irish N."/>
            <person name="Irwin J."/>
            <person name="Liu K."/>
            <person name="Mauleon R.P."/>
            <person name="Moore J."/>
            <person name="Morris R."/>
            <person name="Ostergaard L."/>
            <person name="Wang B."/>
            <person name="Wells R."/>
        </authorList>
    </citation>
    <scope>NUCLEOTIDE SEQUENCE [LARGE SCALE GENOMIC DNA]</scope>
    <source>
        <strain evidence="6">R-o-18</strain>
        <tissue evidence="6">Leaf</tissue>
    </source>
</reference>
<dbReference type="PROSITE" id="PS51999">
    <property type="entry name" value="ZF_GRF"/>
    <property type="match status" value="1"/>
</dbReference>
<keyword evidence="1" id="KW-0479">Metal-binding</keyword>